<evidence type="ECO:0000256" key="7">
    <source>
        <dbReference type="ARBA" id="ARBA00058526"/>
    </source>
</evidence>
<dbReference type="GO" id="GO:0046421">
    <property type="term" value="F:methylisocitrate lyase activity"/>
    <property type="evidence" value="ECO:0007669"/>
    <property type="project" value="UniProtKB-EC"/>
</dbReference>
<dbReference type="InterPro" id="IPR039556">
    <property type="entry name" value="ICL/PEPM"/>
</dbReference>
<proteinExistence type="inferred from homology"/>
<dbReference type="Proteomes" id="UP000242699">
    <property type="component" value="Unassembled WGS sequence"/>
</dbReference>
<evidence type="ECO:0000256" key="8">
    <source>
        <dbReference type="RuleBase" id="RU361121"/>
    </source>
</evidence>
<keyword evidence="3" id="KW-0479">Metal-binding</keyword>
<evidence type="ECO:0000256" key="4">
    <source>
        <dbReference type="ARBA" id="ARBA00022842"/>
    </source>
</evidence>
<dbReference type="AlphaFoldDB" id="A0A2T2XBJ9"/>
<dbReference type="GO" id="GO:0046872">
    <property type="term" value="F:metal ion binding"/>
    <property type="evidence" value="ECO:0007669"/>
    <property type="project" value="UniProtKB-KW"/>
</dbReference>
<dbReference type="FunFam" id="3.20.20.60:FF:000009">
    <property type="entry name" value="2-methylisocitrate lyase"/>
    <property type="match status" value="1"/>
</dbReference>
<dbReference type="InterPro" id="IPR012695">
    <property type="entry name" value="PrpB"/>
</dbReference>
<dbReference type="InterPro" id="IPR040442">
    <property type="entry name" value="Pyrv_kinase-like_dom_sf"/>
</dbReference>
<dbReference type="InterPro" id="IPR018523">
    <property type="entry name" value="Isocitrate_lyase_ph_CS"/>
</dbReference>
<comment type="caution">
    <text evidence="9">The sequence shown here is derived from an EMBL/GenBank/DDBJ whole genome shotgun (WGS) entry which is preliminary data.</text>
</comment>
<dbReference type="CDD" id="cd00377">
    <property type="entry name" value="ICL_PEPM"/>
    <property type="match status" value="1"/>
</dbReference>
<evidence type="ECO:0000313" key="10">
    <source>
        <dbReference type="Proteomes" id="UP000242699"/>
    </source>
</evidence>
<comment type="pathway">
    <text evidence="8">Organic acid metabolism; propanoate degradation.</text>
</comment>
<dbReference type="EMBL" id="PXYT01000001">
    <property type="protein sequence ID" value="PSR31827.1"/>
    <property type="molecule type" value="Genomic_DNA"/>
</dbReference>
<dbReference type="PANTHER" id="PTHR42905">
    <property type="entry name" value="PHOSPHOENOLPYRUVATE CARBOXYLASE"/>
    <property type="match status" value="1"/>
</dbReference>
<comment type="cofactor">
    <cofactor evidence="1">
        <name>Mg(2+)</name>
        <dbReference type="ChEBI" id="CHEBI:18420"/>
    </cofactor>
</comment>
<comment type="similarity">
    <text evidence="2 8">Belongs to the isocitrate lyase/PEP mutase superfamily. Methylisocitrate lyase family.</text>
</comment>
<dbReference type="UniPathway" id="UPA00946"/>
<dbReference type="NCBIfam" id="TIGR02317">
    <property type="entry name" value="prpB"/>
    <property type="match status" value="1"/>
</dbReference>
<reference evidence="9 10" key="1">
    <citation type="journal article" date="2014" name="BMC Genomics">
        <title>Comparison of environmental and isolate Sulfobacillus genomes reveals diverse carbon, sulfur, nitrogen, and hydrogen metabolisms.</title>
        <authorList>
            <person name="Justice N.B."/>
            <person name="Norman A."/>
            <person name="Brown C.T."/>
            <person name="Singh A."/>
            <person name="Thomas B.C."/>
            <person name="Banfield J.F."/>
        </authorList>
    </citation>
    <scope>NUCLEOTIDE SEQUENCE [LARGE SCALE GENOMIC DNA]</scope>
    <source>
        <strain evidence="9">AMDSBA1</strain>
    </source>
</reference>
<dbReference type="GO" id="GO:0019629">
    <property type="term" value="P:propionate catabolic process, 2-methylcitrate cycle"/>
    <property type="evidence" value="ECO:0007669"/>
    <property type="project" value="InterPro"/>
</dbReference>
<name>A0A2T2XBJ9_9FIRM</name>
<evidence type="ECO:0000256" key="5">
    <source>
        <dbReference type="ARBA" id="ARBA00023239"/>
    </source>
</evidence>
<dbReference type="Pfam" id="PF13714">
    <property type="entry name" value="PEP_mutase"/>
    <property type="match status" value="1"/>
</dbReference>
<evidence type="ECO:0000256" key="2">
    <source>
        <dbReference type="ARBA" id="ARBA00009282"/>
    </source>
</evidence>
<comment type="catalytic activity">
    <reaction evidence="8">
        <text>(2S,3R)-3-hydroxybutane-1,2,3-tricarboxylate = pyruvate + succinate</text>
        <dbReference type="Rhea" id="RHEA:16809"/>
        <dbReference type="ChEBI" id="CHEBI:15361"/>
        <dbReference type="ChEBI" id="CHEBI:30031"/>
        <dbReference type="ChEBI" id="CHEBI:57429"/>
        <dbReference type="EC" id="4.1.3.30"/>
    </reaction>
</comment>
<comment type="catalytic activity">
    <reaction evidence="6">
        <text>3-hydroxybutane-1,2,3-tricarboxylate = pyruvate + succinate</text>
        <dbReference type="Rhea" id="RHEA:57504"/>
        <dbReference type="ChEBI" id="CHEBI:15361"/>
        <dbReference type="ChEBI" id="CHEBI:30031"/>
        <dbReference type="ChEBI" id="CHEBI:141790"/>
    </reaction>
</comment>
<dbReference type="PANTHER" id="PTHR42905:SF5">
    <property type="entry name" value="CARBOXYVINYL-CARBOXYPHOSPHONATE PHOSPHORYLMUTASE, CHLOROPLASTIC"/>
    <property type="match status" value="1"/>
</dbReference>
<dbReference type="Gene3D" id="3.20.20.60">
    <property type="entry name" value="Phosphoenolpyruvate-binding domains"/>
    <property type="match status" value="1"/>
</dbReference>
<organism evidence="9 10">
    <name type="scientific">Sulfobacillus benefaciens</name>
    <dbReference type="NCBI Taxonomy" id="453960"/>
    <lineage>
        <taxon>Bacteria</taxon>
        <taxon>Bacillati</taxon>
        <taxon>Bacillota</taxon>
        <taxon>Clostridia</taxon>
        <taxon>Eubacteriales</taxon>
        <taxon>Clostridiales Family XVII. Incertae Sedis</taxon>
        <taxon>Sulfobacillus</taxon>
    </lineage>
</organism>
<dbReference type="EC" id="4.1.3.30" evidence="8"/>
<comment type="function">
    <text evidence="8">Catalyzes the thermodynamically favored C-C bond cleavage of (2R,3S)-2-methylisocitrate to yield pyruvate and succinate.</text>
</comment>
<gene>
    <name evidence="9" type="primary">prpB</name>
    <name evidence="9" type="ORF">C7B43_00995</name>
</gene>
<keyword evidence="5 8" id="KW-0456">Lyase</keyword>
<evidence type="ECO:0000313" key="9">
    <source>
        <dbReference type="EMBL" id="PSR31827.1"/>
    </source>
</evidence>
<dbReference type="PROSITE" id="PS00161">
    <property type="entry name" value="ISOCITRATE_LYASE"/>
    <property type="match status" value="1"/>
</dbReference>
<evidence type="ECO:0000256" key="3">
    <source>
        <dbReference type="ARBA" id="ARBA00022723"/>
    </source>
</evidence>
<comment type="function">
    <text evidence="7">Involved in the methylcitric acid cycle. Catalyzes the cleavage of 2-methylisocitrate to yield pyruvate and succinate.</text>
</comment>
<sequence length="308" mass="33618">MAWLFEEPSTQKELADKFRALMDDREILKIPGAHDAMAALVAKSVGFQCLYLSGGAYTASRGLPDIGLVSSSEVAVRASDIVRATNLPLLVDIDTGFGGVINAARTAREMAEARVAAVQIEDQELPKKCGHLNGKALVSADEMAAKIHAIKRMVPDMVVVARTDAYGVEGFSQAVARAQQYVEAGADAIFPESLDSAQSFQNMARALSAPLLANMTEFGRTPYFSAQEFEQWGYHMVIFPVSSLRVAAKAYEGLYRTLAESGTQASLLDQMQTRKELYDLIRYWDYESLDAHIAETILPKTPDKPTTG</sequence>
<dbReference type="SUPFAM" id="SSF51621">
    <property type="entry name" value="Phosphoenolpyruvate/pyruvate domain"/>
    <property type="match status" value="1"/>
</dbReference>
<dbReference type="InterPro" id="IPR015813">
    <property type="entry name" value="Pyrv/PenolPyrv_kinase-like_dom"/>
</dbReference>
<accession>A0A2T2XBJ9</accession>
<evidence type="ECO:0000256" key="1">
    <source>
        <dbReference type="ARBA" id="ARBA00001946"/>
    </source>
</evidence>
<keyword evidence="4" id="KW-0460">Magnesium</keyword>
<evidence type="ECO:0000256" key="6">
    <source>
        <dbReference type="ARBA" id="ARBA00051150"/>
    </source>
</evidence>
<protein>
    <recommendedName>
        <fullName evidence="8">Methylisocitrate lyase</fullName>
        <ecNumber evidence="8">4.1.3.30</ecNumber>
    </recommendedName>
</protein>